<dbReference type="RefSeq" id="WP_166284436.1">
    <property type="nucleotide sequence ID" value="NZ_JAANNP010000074.1"/>
</dbReference>
<evidence type="ECO:0000313" key="2">
    <source>
        <dbReference type="Proteomes" id="UP000800981"/>
    </source>
</evidence>
<keyword evidence="2" id="KW-1185">Reference proteome</keyword>
<reference evidence="1 2" key="1">
    <citation type="submission" date="2020-03" db="EMBL/GenBank/DDBJ databases">
        <title>Two novel Motilibacter sp.</title>
        <authorList>
            <person name="Liu S."/>
        </authorList>
    </citation>
    <scope>NUCLEOTIDE SEQUENCE [LARGE SCALE GENOMIC DNA]</scope>
    <source>
        <strain evidence="1 2">E257</strain>
    </source>
</reference>
<organism evidence="1 2">
    <name type="scientific">Motilibacter deserti</name>
    <dbReference type="NCBI Taxonomy" id="2714956"/>
    <lineage>
        <taxon>Bacteria</taxon>
        <taxon>Bacillati</taxon>
        <taxon>Actinomycetota</taxon>
        <taxon>Actinomycetes</taxon>
        <taxon>Motilibacterales</taxon>
        <taxon>Motilibacteraceae</taxon>
        <taxon>Motilibacter</taxon>
    </lineage>
</organism>
<sequence length="233" mass="25662">MAMLDGGIGCIRLTAIEHGGETWYVLGATFSSFCDDGIPVLVRSGEYHSLAERLREEGILIASVAGSVELLPEVVLTHATRLPGYCIRVASVEISPPPTGTHLHASAFVTFESSDNESRRRDETGWLTSYCRFEPGRKGNIVEAVDWLKGYVSTYASRDSRVLADFDAYHNYFPNVALPATERVRSALPISTLRYYAKATGPIFINGDLTLGDRIENVRDSTIINRSAYVIEP</sequence>
<name>A0ABX0GY88_9ACTN</name>
<evidence type="ECO:0000313" key="1">
    <source>
        <dbReference type="EMBL" id="NHC15956.1"/>
    </source>
</evidence>
<accession>A0ABX0GY88</accession>
<comment type="caution">
    <text evidence="1">The sequence shown here is derived from an EMBL/GenBank/DDBJ whole genome shotgun (WGS) entry which is preliminary data.</text>
</comment>
<proteinExistence type="predicted"/>
<gene>
    <name evidence="1" type="ORF">G9H71_19410</name>
</gene>
<dbReference type="EMBL" id="JAANNP010000074">
    <property type="protein sequence ID" value="NHC15956.1"/>
    <property type="molecule type" value="Genomic_DNA"/>
</dbReference>
<dbReference type="Proteomes" id="UP000800981">
    <property type="component" value="Unassembled WGS sequence"/>
</dbReference>
<protein>
    <submittedName>
        <fullName evidence="1">Uncharacterized protein</fullName>
    </submittedName>
</protein>